<dbReference type="PANTHER" id="PTHR36766">
    <property type="entry name" value="PLANT BROAD-SPECTRUM MILDEW RESISTANCE PROTEIN RPW8"/>
    <property type="match status" value="1"/>
</dbReference>
<protein>
    <submittedName>
        <fullName evidence="3">Disease resistance protein</fullName>
    </submittedName>
</protein>
<keyword evidence="1" id="KW-0611">Plant defense</keyword>
<dbReference type="Gene3D" id="1.10.8.430">
    <property type="entry name" value="Helical domain of apoptotic protease-activating factors"/>
    <property type="match status" value="1"/>
</dbReference>
<comment type="caution">
    <text evidence="3">The sequence shown here is derived from an EMBL/GenBank/DDBJ whole genome shotgun (WGS) entry which is preliminary data.</text>
</comment>
<evidence type="ECO:0000256" key="1">
    <source>
        <dbReference type="ARBA" id="ARBA00022821"/>
    </source>
</evidence>
<dbReference type="Pfam" id="PF00931">
    <property type="entry name" value="NB-ARC"/>
    <property type="match status" value="1"/>
</dbReference>
<dbReference type="EMBL" id="JARAOO010000001">
    <property type="protein sequence ID" value="KAJ7982366.1"/>
    <property type="molecule type" value="Genomic_DNA"/>
</dbReference>
<dbReference type="Gene3D" id="3.40.50.300">
    <property type="entry name" value="P-loop containing nucleotide triphosphate hydrolases"/>
    <property type="match status" value="1"/>
</dbReference>
<accession>A0AAD7QKT3</accession>
<evidence type="ECO:0000313" key="4">
    <source>
        <dbReference type="Proteomes" id="UP001163823"/>
    </source>
</evidence>
<dbReference type="Proteomes" id="UP001163823">
    <property type="component" value="Chromosome 1"/>
</dbReference>
<evidence type="ECO:0000259" key="2">
    <source>
        <dbReference type="Pfam" id="PF00931"/>
    </source>
</evidence>
<proteinExistence type="predicted"/>
<dbReference type="PANTHER" id="PTHR36766:SF40">
    <property type="entry name" value="DISEASE RESISTANCE PROTEIN RGA3"/>
    <property type="match status" value="1"/>
</dbReference>
<dbReference type="InterPro" id="IPR027417">
    <property type="entry name" value="P-loop_NTPase"/>
</dbReference>
<keyword evidence="4" id="KW-1185">Reference proteome</keyword>
<dbReference type="InterPro" id="IPR042197">
    <property type="entry name" value="Apaf_helical"/>
</dbReference>
<dbReference type="FunFam" id="3.40.50.300:FF:001091">
    <property type="entry name" value="Probable disease resistance protein At1g61300"/>
    <property type="match status" value="1"/>
</dbReference>
<sequence length="298" mass="33436">MWFTEDGNPSTEKGMEPEAIAPQAAVLPVPGLPSSCLVDESAIYGKDDDKEKITKLLLSDDIESGNHPSVITIVGMGGLGKTTLAQLVYNDKRMDDQFNLKAWVCVSEEFDVRRVTRTILRAITSSNNDDTDDLNILQLKLKEILMEKKFLLVLDDVWNENRSNWEVLQSPFNYGTTRSKILVTTRSLKVGSIMHSAQIHHLKQLSEEHCWKLFVAHAFGKGDCNANPSLELVGRKIVAKCKGMLLALKTLGDLLYAKLSPEEWESILTSDIWNMPNDDSNITPALILSYHYLPLHLK</sequence>
<name>A0AAD7QKT3_QUISA</name>
<organism evidence="3 4">
    <name type="scientific">Quillaja saponaria</name>
    <name type="common">Soap bark tree</name>
    <dbReference type="NCBI Taxonomy" id="32244"/>
    <lineage>
        <taxon>Eukaryota</taxon>
        <taxon>Viridiplantae</taxon>
        <taxon>Streptophyta</taxon>
        <taxon>Embryophyta</taxon>
        <taxon>Tracheophyta</taxon>
        <taxon>Spermatophyta</taxon>
        <taxon>Magnoliopsida</taxon>
        <taxon>eudicotyledons</taxon>
        <taxon>Gunneridae</taxon>
        <taxon>Pentapetalae</taxon>
        <taxon>rosids</taxon>
        <taxon>fabids</taxon>
        <taxon>Fabales</taxon>
        <taxon>Quillajaceae</taxon>
        <taxon>Quillaja</taxon>
    </lineage>
</organism>
<feature type="domain" description="NB-ARC" evidence="2">
    <location>
        <begin position="47"/>
        <end position="221"/>
    </location>
</feature>
<dbReference type="PRINTS" id="PR00364">
    <property type="entry name" value="DISEASERSIST"/>
</dbReference>
<evidence type="ECO:0000313" key="3">
    <source>
        <dbReference type="EMBL" id="KAJ7982366.1"/>
    </source>
</evidence>
<dbReference type="AlphaFoldDB" id="A0AAD7QKT3"/>
<dbReference type="SUPFAM" id="SSF52540">
    <property type="entry name" value="P-loop containing nucleoside triphosphate hydrolases"/>
    <property type="match status" value="1"/>
</dbReference>
<dbReference type="InterPro" id="IPR002182">
    <property type="entry name" value="NB-ARC"/>
</dbReference>
<gene>
    <name evidence="3" type="ORF">O6P43_001498</name>
</gene>
<dbReference type="KEGG" id="qsa:O6P43_001498"/>
<dbReference type="GO" id="GO:0006952">
    <property type="term" value="P:defense response"/>
    <property type="evidence" value="ECO:0007669"/>
    <property type="project" value="UniProtKB-KW"/>
</dbReference>
<reference evidence="3 4" key="1">
    <citation type="journal article" date="2023" name="Science">
        <title>Elucidation of the pathway for biosynthesis of saponin adjuvants from the soapbark tree.</title>
        <authorList>
            <person name="Reed J."/>
            <person name="Orme A."/>
            <person name="El-Demerdash A."/>
            <person name="Owen C."/>
            <person name="Martin L.B.B."/>
            <person name="Misra R.C."/>
            <person name="Kikuchi S."/>
            <person name="Rejzek M."/>
            <person name="Martin A.C."/>
            <person name="Harkess A."/>
            <person name="Leebens-Mack J."/>
            <person name="Louveau T."/>
            <person name="Stephenson M.J."/>
            <person name="Osbourn A."/>
        </authorList>
    </citation>
    <scope>NUCLEOTIDE SEQUENCE [LARGE SCALE GENOMIC DNA]</scope>
    <source>
        <strain evidence="3">S10</strain>
    </source>
</reference>
<dbReference type="GO" id="GO:0043531">
    <property type="term" value="F:ADP binding"/>
    <property type="evidence" value="ECO:0007669"/>
    <property type="project" value="InterPro"/>
</dbReference>